<dbReference type="RefSeq" id="WP_103724730.1">
    <property type="nucleotide sequence ID" value="NZ_PQNY01000001.1"/>
</dbReference>
<gene>
    <name evidence="3" type="ORF">Q361_10179</name>
</gene>
<name>A0A2S4NBA9_9FLAO</name>
<evidence type="ECO:0000313" key="4">
    <source>
        <dbReference type="Proteomes" id="UP000237056"/>
    </source>
</evidence>
<dbReference type="Pfam" id="PF00132">
    <property type="entry name" value="Hexapep"/>
    <property type="match status" value="1"/>
</dbReference>
<organism evidence="3 4">
    <name type="scientific">Flavobacterium croceum DSM 17960</name>
    <dbReference type="NCBI Taxonomy" id="1121886"/>
    <lineage>
        <taxon>Bacteria</taxon>
        <taxon>Pseudomonadati</taxon>
        <taxon>Bacteroidota</taxon>
        <taxon>Flavobacteriia</taxon>
        <taxon>Flavobacteriales</taxon>
        <taxon>Flavobacteriaceae</taxon>
        <taxon>Flavobacterium</taxon>
    </lineage>
</organism>
<dbReference type="EMBL" id="PQNY01000001">
    <property type="protein sequence ID" value="POS02981.1"/>
    <property type="molecule type" value="Genomic_DNA"/>
</dbReference>
<sequence>MYELNNFKVPKDFRGKNIITVQLWDFVKFFLFKPSPKALYGWRRFLLRVFGAKIGKGVIIRPSAEITYPWKLIVGDYSWIGDNVVLYTLGIIEIGSHTVISQKSYLCTGSHDYSKRDFPIYAVPIKVGNSCWIATDVFIAPGVKINDEVIIGARSSIYKSISARGIYKGNPVQKT</sequence>
<comment type="caution">
    <text evidence="3">The sequence shown here is derived from an EMBL/GenBank/DDBJ whole genome shotgun (WGS) entry which is preliminary data.</text>
</comment>
<keyword evidence="2 3" id="KW-0808">Transferase</keyword>
<proteinExistence type="inferred from homology"/>
<evidence type="ECO:0000256" key="2">
    <source>
        <dbReference type="ARBA" id="ARBA00022679"/>
    </source>
</evidence>
<dbReference type="AlphaFoldDB" id="A0A2S4NBA9"/>
<dbReference type="InterPro" id="IPR011004">
    <property type="entry name" value="Trimer_LpxA-like_sf"/>
</dbReference>
<dbReference type="SUPFAM" id="SSF51161">
    <property type="entry name" value="Trimeric LpxA-like enzymes"/>
    <property type="match status" value="1"/>
</dbReference>
<evidence type="ECO:0000313" key="3">
    <source>
        <dbReference type="EMBL" id="POS02981.1"/>
    </source>
</evidence>
<evidence type="ECO:0000256" key="1">
    <source>
        <dbReference type="ARBA" id="ARBA00007274"/>
    </source>
</evidence>
<dbReference type="GO" id="GO:0008374">
    <property type="term" value="F:O-acyltransferase activity"/>
    <property type="evidence" value="ECO:0007669"/>
    <property type="project" value="TreeGrafter"/>
</dbReference>
<dbReference type="InterPro" id="IPR001451">
    <property type="entry name" value="Hexapep"/>
</dbReference>
<dbReference type="OrthoDB" id="9814490at2"/>
<comment type="similarity">
    <text evidence="1">Belongs to the transferase hexapeptide repeat family.</text>
</comment>
<dbReference type="GO" id="GO:0005829">
    <property type="term" value="C:cytosol"/>
    <property type="evidence" value="ECO:0007669"/>
    <property type="project" value="TreeGrafter"/>
</dbReference>
<reference evidence="3 4" key="1">
    <citation type="submission" date="2018-01" db="EMBL/GenBank/DDBJ databases">
        <title>Genomic Encyclopedia of Type Strains, Phase I: the one thousand microbial genomes (KMG-I) project.</title>
        <authorList>
            <person name="Goeker M."/>
        </authorList>
    </citation>
    <scope>NUCLEOTIDE SEQUENCE [LARGE SCALE GENOMIC DNA]</scope>
    <source>
        <strain evidence="3 4">DSM 17960</strain>
    </source>
</reference>
<dbReference type="CDD" id="cd05825">
    <property type="entry name" value="LbH_wcaF_like"/>
    <property type="match status" value="1"/>
</dbReference>
<dbReference type="InterPro" id="IPR051159">
    <property type="entry name" value="Hexapeptide_acetyltransf"/>
</dbReference>
<keyword evidence="4" id="KW-1185">Reference proteome</keyword>
<dbReference type="PANTHER" id="PTHR23416">
    <property type="entry name" value="SIALIC ACID SYNTHASE-RELATED"/>
    <property type="match status" value="1"/>
</dbReference>
<dbReference type="NCBIfam" id="NF007797">
    <property type="entry name" value="PRK10502.1"/>
    <property type="match status" value="1"/>
</dbReference>
<dbReference type="Proteomes" id="UP000237056">
    <property type="component" value="Unassembled WGS sequence"/>
</dbReference>
<dbReference type="Gene3D" id="2.160.10.10">
    <property type="entry name" value="Hexapeptide repeat proteins"/>
    <property type="match status" value="1"/>
</dbReference>
<protein>
    <submittedName>
        <fullName evidence="3">Putative colanic acid biosynthesis acetyltransferase WcaF</fullName>
    </submittedName>
</protein>
<dbReference type="PANTHER" id="PTHR23416:SF23">
    <property type="entry name" value="ACETYLTRANSFERASE C18B11.09C-RELATED"/>
    <property type="match status" value="1"/>
</dbReference>
<accession>A0A2S4NBA9</accession>